<evidence type="ECO:0000313" key="3">
    <source>
        <dbReference type="Proteomes" id="UP001201262"/>
    </source>
</evidence>
<dbReference type="Proteomes" id="UP001201262">
    <property type="component" value="Unassembled WGS sequence"/>
</dbReference>
<gene>
    <name evidence="2" type="ORF">BGW36DRAFT_369339</name>
</gene>
<keyword evidence="3" id="KW-1185">Reference proteome</keyword>
<name>A0AAD4L0U9_9EURO</name>
<protein>
    <submittedName>
        <fullName evidence="2">Uncharacterized protein</fullName>
    </submittedName>
</protein>
<sequence>MFDSQERGRGPANPYKAPESPCAYKRLGVRNLFTLNAGHQSGQAVGGIGGLGPYKAP</sequence>
<feature type="region of interest" description="Disordered" evidence="1">
    <location>
        <begin position="1"/>
        <end position="20"/>
    </location>
</feature>
<comment type="caution">
    <text evidence="2">The sequence shown here is derived from an EMBL/GenBank/DDBJ whole genome shotgun (WGS) entry which is preliminary data.</text>
</comment>
<reference evidence="2" key="1">
    <citation type="submission" date="2021-12" db="EMBL/GenBank/DDBJ databases">
        <title>Convergent genome expansion in fungi linked to evolution of root-endophyte symbiosis.</title>
        <authorList>
            <consortium name="DOE Joint Genome Institute"/>
            <person name="Ke Y.-H."/>
            <person name="Bonito G."/>
            <person name="Liao H.-L."/>
            <person name="Looney B."/>
            <person name="Rojas-Flechas A."/>
            <person name="Nash J."/>
            <person name="Hameed K."/>
            <person name="Schadt C."/>
            <person name="Martin F."/>
            <person name="Crous P.W."/>
            <person name="Miettinen O."/>
            <person name="Magnuson J.K."/>
            <person name="Labbe J."/>
            <person name="Jacobson D."/>
            <person name="Doktycz M.J."/>
            <person name="Veneault-Fourrey C."/>
            <person name="Kuo A."/>
            <person name="Mondo S."/>
            <person name="Calhoun S."/>
            <person name="Riley R."/>
            <person name="Ohm R."/>
            <person name="LaButti K."/>
            <person name="Andreopoulos B."/>
            <person name="Pangilinan J."/>
            <person name="Nolan M."/>
            <person name="Tritt A."/>
            <person name="Clum A."/>
            <person name="Lipzen A."/>
            <person name="Daum C."/>
            <person name="Barry K."/>
            <person name="Grigoriev I.V."/>
            <person name="Vilgalys R."/>
        </authorList>
    </citation>
    <scope>NUCLEOTIDE SEQUENCE</scope>
    <source>
        <strain evidence="2">PMI_201</strain>
    </source>
</reference>
<accession>A0AAD4L0U9</accession>
<dbReference type="RefSeq" id="XP_046076458.1">
    <property type="nucleotide sequence ID" value="XM_046215121.1"/>
</dbReference>
<dbReference type="EMBL" id="JAJTJA010000002">
    <property type="protein sequence ID" value="KAH8703440.1"/>
    <property type="molecule type" value="Genomic_DNA"/>
</dbReference>
<dbReference type="AlphaFoldDB" id="A0AAD4L0U9"/>
<proteinExistence type="predicted"/>
<dbReference type="GeneID" id="70245408"/>
<evidence type="ECO:0000313" key="2">
    <source>
        <dbReference type="EMBL" id="KAH8703440.1"/>
    </source>
</evidence>
<organism evidence="2 3">
    <name type="scientific">Talaromyces proteolyticus</name>
    <dbReference type="NCBI Taxonomy" id="1131652"/>
    <lineage>
        <taxon>Eukaryota</taxon>
        <taxon>Fungi</taxon>
        <taxon>Dikarya</taxon>
        <taxon>Ascomycota</taxon>
        <taxon>Pezizomycotina</taxon>
        <taxon>Eurotiomycetes</taxon>
        <taxon>Eurotiomycetidae</taxon>
        <taxon>Eurotiales</taxon>
        <taxon>Trichocomaceae</taxon>
        <taxon>Talaromyces</taxon>
        <taxon>Talaromyces sect. Bacilispori</taxon>
    </lineage>
</organism>
<evidence type="ECO:0000256" key="1">
    <source>
        <dbReference type="SAM" id="MobiDB-lite"/>
    </source>
</evidence>